<reference evidence="9" key="1">
    <citation type="submission" date="2023-07" db="EMBL/GenBank/DDBJ databases">
        <title>Chromosome-level genome assembly of Artemia franciscana.</title>
        <authorList>
            <person name="Jo E."/>
        </authorList>
    </citation>
    <scope>NUCLEOTIDE SEQUENCE</scope>
    <source>
        <tissue evidence="9">Whole body</tissue>
    </source>
</reference>
<comment type="caution">
    <text evidence="9">The sequence shown here is derived from an EMBL/GenBank/DDBJ whole genome shotgun (WGS) entry which is preliminary data.</text>
</comment>
<evidence type="ECO:0000313" key="9">
    <source>
        <dbReference type="EMBL" id="KAK2710375.1"/>
    </source>
</evidence>
<dbReference type="GO" id="GO:0005634">
    <property type="term" value="C:nucleus"/>
    <property type="evidence" value="ECO:0007669"/>
    <property type="project" value="UniProtKB-SubCell"/>
</dbReference>
<dbReference type="SUPFAM" id="SSF58100">
    <property type="entry name" value="Bacterial hemolysins"/>
    <property type="match status" value="1"/>
</dbReference>
<evidence type="ECO:0000256" key="3">
    <source>
        <dbReference type="ARBA" id="ARBA00022664"/>
    </source>
</evidence>
<evidence type="ECO:0000256" key="5">
    <source>
        <dbReference type="ARBA" id="ARBA00023242"/>
    </source>
</evidence>
<name>A0AA88HJB5_ARTSF</name>
<evidence type="ECO:0000256" key="1">
    <source>
        <dbReference type="ARBA" id="ARBA00004123"/>
    </source>
</evidence>
<evidence type="ECO:0000256" key="4">
    <source>
        <dbReference type="ARBA" id="ARBA00023187"/>
    </source>
</evidence>
<gene>
    <name evidence="9" type="ORF">QYM36_013876</name>
</gene>
<evidence type="ECO:0000256" key="8">
    <source>
        <dbReference type="SAM" id="Phobius"/>
    </source>
</evidence>
<keyword evidence="10" id="KW-1185">Reference proteome</keyword>
<dbReference type="EMBL" id="JAVRJZ010000017">
    <property type="protein sequence ID" value="KAK2710375.1"/>
    <property type="molecule type" value="Genomic_DNA"/>
</dbReference>
<keyword evidence="8" id="KW-0812">Transmembrane</keyword>
<feature type="compositionally biased region" description="Basic and acidic residues" evidence="7">
    <location>
        <begin position="391"/>
        <end position="416"/>
    </location>
</feature>
<dbReference type="InterPro" id="IPR033757">
    <property type="entry name" value="WTAP"/>
</dbReference>
<evidence type="ECO:0000256" key="6">
    <source>
        <dbReference type="SAM" id="Coils"/>
    </source>
</evidence>
<keyword evidence="8" id="KW-1133">Transmembrane helix</keyword>
<dbReference type="PANTHER" id="PTHR15217:SF0">
    <property type="entry name" value="PRE-MRNA-SPLICING REGULATOR WTAP"/>
    <property type="match status" value="1"/>
</dbReference>
<dbReference type="GO" id="GO:0008380">
    <property type="term" value="P:RNA splicing"/>
    <property type="evidence" value="ECO:0007669"/>
    <property type="project" value="UniProtKB-KW"/>
</dbReference>
<comment type="similarity">
    <text evidence="2">Belongs to the fl(2)d family.</text>
</comment>
<sequence length="439" mass="50504">MYADAPLYCSIKYRIFKHSLNVKHNFKKSLENSSTWKDFLINLFFLLLFKPFFLLIFQMLESETAPCRILLPHDDFSRISITDLKEQWKNQERYIDWLESKHAATAVELSTLKETEEKLRLQINEATRRENVLVMRLANKEHEVQDIASQIQELKASQTPGAAALRSALLDPAINILVQKLRKELEYARARLEETQNELSAWKFTPDSNTGKRLMAKCRLLYQENEELGKMIASGRLAKLESDLALQRNLTEEMKKSQSELDEYLQELDEDVEGMQSTIYFLQQQLKESKSKVSELQKEIDRLRGENQGYDSDTLESLKHNHIKQEERTTAEALLSLAENGCSSRLTYVDTDSAMKVTFHEISSSDDTLHGVPSIVDEVSSGKRTATPELEAMKEPLKQEARPTDYCETKRTDVPLRKRFKMAPAVSPNGQADSDKDDE</sequence>
<dbReference type="PANTHER" id="PTHR15217">
    <property type="entry name" value="WILMS' TUMOR 1-ASSOCIATING PROTEIN"/>
    <property type="match status" value="1"/>
</dbReference>
<organism evidence="9 10">
    <name type="scientific">Artemia franciscana</name>
    <name type="common">Brine shrimp</name>
    <name type="synonym">Artemia sanfranciscana</name>
    <dbReference type="NCBI Taxonomy" id="6661"/>
    <lineage>
        <taxon>Eukaryota</taxon>
        <taxon>Metazoa</taxon>
        <taxon>Ecdysozoa</taxon>
        <taxon>Arthropoda</taxon>
        <taxon>Crustacea</taxon>
        <taxon>Branchiopoda</taxon>
        <taxon>Anostraca</taxon>
        <taxon>Artemiidae</taxon>
        <taxon>Artemia</taxon>
    </lineage>
</organism>
<accession>A0AA88HJB5</accession>
<evidence type="ECO:0000256" key="2">
    <source>
        <dbReference type="ARBA" id="ARBA00010313"/>
    </source>
</evidence>
<keyword evidence="3" id="KW-0507">mRNA processing</keyword>
<protein>
    <recommendedName>
        <fullName evidence="11">Pre-mRNA-splicing regulator female-lethal(2)D</fullName>
    </recommendedName>
</protein>
<dbReference type="GO" id="GO:0006397">
    <property type="term" value="P:mRNA processing"/>
    <property type="evidence" value="ECO:0007669"/>
    <property type="project" value="UniProtKB-KW"/>
</dbReference>
<dbReference type="Proteomes" id="UP001187531">
    <property type="component" value="Unassembled WGS sequence"/>
</dbReference>
<evidence type="ECO:0008006" key="11">
    <source>
        <dbReference type="Google" id="ProtNLM"/>
    </source>
</evidence>
<keyword evidence="6" id="KW-0175">Coiled coil</keyword>
<feature type="coiled-coil region" evidence="6">
    <location>
        <begin position="247"/>
        <end position="313"/>
    </location>
</feature>
<proteinExistence type="inferred from homology"/>
<dbReference type="GO" id="GO:0000381">
    <property type="term" value="P:regulation of alternative mRNA splicing, via spliceosome"/>
    <property type="evidence" value="ECO:0007669"/>
    <property type="project" value="InterPro"/>
</dbReference>
<feature type="transmembrane region" description="Helical" evidence="8">
    <location>
        <begin position="39"/>
        <end position="60"/>
    </location>
</feature>
<evidence type="ECO:0000313" key="10">
    <source>
        <dbReference type="Proteomes" id="UP001187531"/>
    </source>
</evidence>
<keyword evidence="8" id="KW-0472">Membrane</keyword>
<dbReference type="AlphaFoldDB" id="A0AA88HJB5"/>
<comment type="subcellular location">
    <subcellularLocation>
        <location evidence="1">Nucleus</location>
    </subcellularLocation>
</comment>
<feature type="coiled-coil region" evidence="6">
    <location>
        <begin position="109"/>
        <end position="198"/>
    </location>
</feature>
<dbReference type="Pfam" id="PF17098">
    <property type="entry name" value="Wtap"/>
    <property type="match status" value="1"/>
</dbReference>
<keyword evidence="4" id="KW-0508">mRNA splicing</keyword>
<feature type="region of interest" description="Disordered" evidence="7">
    <location>
        <begin position="391"/>
        <end position="439"/>
    </location>
</feature>
<dbReference type="GO" id="GO:0016556">
    <property type="term" value="P:mRNA modification"/>
    <property type="evidence" value="ECO:0007669"/>
    <property type="project" value="InterPro"/>
</dbReference>
<keyword evidence="5" id="KW-0539">Nucleus</keyword>
<evidence type="ECO:0000256" key="7">
    <source>
        <dbReference type="SAM" id="MobiDB-lite"/>
    </source>
</evidence>